<keyword evidence="4" id="KW-1185">Reference proteome</keyword>
<accession>A0A8J5WK01</accession>
<dbReference type="EMBL" id="JAAALK010000081">
    <property type="protein sequence ID" value="KAG8090261.1"/>
    <property type="molecule type" value="Genomic_DNA"/>
</dbReference>
<gene>
    <name evidence="3" type="ORF">GUJ93_ZPchr0011g28717</name>
</gene>
<dbReference type="InterPro" id="IPR007658">
    <property type="entry name" value="DUF594"/>
</dbReference>
<feature type="transmembrane region" description="Helical" evidence="1">
    <location>
        <begin position="141"/>
        <end position="158"/>
    </location>
</feature>
<dbReference type="Pfam" id="PF13968">
    <property type="entry name" value="DUF4220"/>
    <property type="match status" value="1"/>
</dbReference>
<comment type="caution">
    <text evidence="3">The sequence shown here is derived from an EMBL/GenBank/DDBJ whole genome shotgun (WGS) entry which is preliminary data.</text>
</comment>
<sequence length="687" mass="76804">MRGAEVVTGAWKEWGVQALVLLSLMVQVTLLVLAEFRRYIDSGVLRVFVWSAYMLADGTAIYVLGHLSVTTTRSPEHQLSALWAPFLLLHLGGQDRITAYAIEDNRLWLRHLQTLVVQVAAAVYVIYGSSAVAAVGGGDSPPLLLLSASVLMLVVGVVKYGERVWALRCAGSSPTGGGEYQSDIGKRRLSLAVPETFTSRRLDPAETLLLNAHLLLDFAKDRFKGPLPRLFLCGPMNQESQPRGDEELYMVAEMQLSLLHDVFYTKAEVTHTWYGLCVRLLSSLTTTVAFFLFNVLLLLGDPRRRQRKMSSTGADVVVTYVLFVGAVVLEAASLVRAMLSSWTCALLLKKGSERSKAAKACNFLARAPACLRRLLRAARWRRRRSWSRSMGQLNLVQLCVRSRASRWSKAARRIRVEDWWNLLAYSGPTIPVSPCIQQLLLTTIKGKQWGQEELESRGLYSDRAWLADSKIEQRILIWHIATDIYLRWYKDQDQDPDEEQAEAAAADLVETAQALSNYMMFLLASRPHMLPPDAGRNDYLVLCYAITRHLRYTTADDLLGLLRRYADALSTGNSSEPEFKLTCTDTNQLGDKALRGGCSLAAFLIHHQQQQQQPDAAAGVGTLEMICQVWAQTLCYAGEQCSTSSHVKQLSSGGELLTVAALVAKYMRSIRLSSYFHIDLLERPREW</sequence>
<organism evidence="3 4">
    <name type="scientific">Zizania palustris</name>
    <name type="common">Northern wild rice</name>
    <dbReference type="NCBI Taxonomy" id="103762"/>
    <lineage>
        <taxon>Eukaryota</taxon>
        <taxon>Viridiplantae</taxon>
        <taxon>Streptophyta</taxon>
        <taxon>Embryophyta</taxon>
        <taxon>Tracheophyta</taxon>
        <taxon>Spermatophyta</taxon>
        <taxon>Magnoliopsida</taxon>
        <taxon>Liliopsida</taxon>
        <taxon>Poales</taxon>
        <taxon>Poaceae</taxon>
        <taxon>BOP clade</taxon>
        <taxon>Oryzoideae</taxon>
        <taxon>Oryzeae</taxon>
        <taxon>Zizaniinae</taxon>
        <taxon>Zizania</taxon>
    </lineage>
</organism>
<keyword evidence="1" id="KW-0472">Membrane</keyword>
<dbReference type="Proteomes" id="UP000729402">
    <property type="component" value="Unassembled WGS sequence"/>
</dbReference>
<evidence type="ECO:0000313" key="4">
    <source>
        <dbReference type="Proteomes" id="UP000729402"/>
    </source>
</evidence>
<protein>
    <recommendedName>
        <fullName evidence="2">DUF4220 domain-containing protein</fullName>
    </recommendedName>
</protein>
<keyword evidence="1" id="KW-0812">Transmembrane</keyword>
<reference evidence="3" key="2">
    <citation type="submission" date="2021-02" db="EMBL/GenBank/DDBJ databases">
        <authorList>
            <person name="Kimball J.A."/>
            <person name="Haas M.W."/>
            <person name="Macchietto M."/>
            <person name="Kono T."/>
            <person name="Duquette J."/>
            <person name="Shao M."/>
        </authorList>
    </citation>
    <scope>NUCLEOTIDE SEQUENCE</scope>
    <source>
        <tissue evidence="3">Fresh leaf tissue</tissue>
    </source>
</reference>
<feature type="transmembrane region" description="Helical" evidence="1">
    <location>
        <begin position="276"/>
        <end position="300"/>
    </location>
</feature>
<name>A0A8J5WK01_ZIZPA</name>
<dbReference type="OrthoDB" id="672509at2759"/>
<feature type="transmembrane region" description="Helical" evidence="1">
    <location>
        <begin position="114"/>
        <end position="135"/>
    </location>
</feature>
<reference evidence="3" key="1">
    <citation type="journal article" date="2021" name="bioRxiv">
        <title>Whole Genome Assembly and Annotation of Northern Wild Rice, Zizania palustris L., Supports a Whole Genome Duplication in the Zizania Genus.</title>
        <authorList>
            <person name="Haas M."/>
            <person name="Kono T."/>
            <person name="Macchietto M."/>
            <person name="Millas R."/>
            <person name="McGilp L."/>
            <person name="Shao M."/>
            <person name="Duquette J."/>
            <person name="Hirsch C.N."/>
            <person name="Kimball J."/>
        </authorList>
    </citation>
    <scope>NUCLEOTIDE SEQUENCE</scope>
    <source>
        <tissue evidence="3">Fresh leaf tissue</tissue>
    </source>
</reference>
<dbReference type="InterPro" id="IPR025315">
    <property type="entry name" value="DUF4220"/>
</dbReference>
<feature type="transmembrane region" description="Helical" evidence="1">
    <location>
        <begin position="45"/>
        <end position="65"/>
    </location>
</feature>
<keyword evidence="1" id="KW-1133">Transmembrane helix</keyword>
<evidence type="ECO:0000256" key="1">
    <source>
        <dbReference type="SAM" id="Phobius"/>
    </source>
</evidence>
<dbReference type="AlphaFoldDB" id="A0A8J5WK01"/>
<feature type="transmembrane region" description="Helical" evidence="1">
    <location>
        <begin position="14"/>
        <end position="33"/>
    </location>
</feature>
<evidence type="ECO:0000259" key="2">
    <source>
        <dbReference type="Pfam" id="PF13968"/>
    </source>
</evidence>
<dbReference type="EMBL" id="JAAALK010000081">
    <property type="protein sequence ID" value="KAG8090262.1"/>
    <property type="molecule type" value="Genomic_DNA"/>
</dbReference>
<feature type="transmembrane region" description="Helical" evidence="1">
    <location>
        <begin position="320"/>
        <end position="348"/>
    </location>
</feature>
<dbReference type="EMBL" id="JAAALK010000081">
    <property type="protein sequence ID" value="KAG8090260.1"/>
    <property type="molecule type" value="Genomic_DNA"/>
</dbReference>
<dbReference type="PANTHER" id="PTHR31325">
    <property type="entry name" value="OS01G0798800 PROTEIN-RELATED"/>
    <property type="match status" value="1"/>
</dbReference>
<feature type="domain" description="DUF4220" evidence="2">
    <location>
        <begin position="50"/>
        <end position="397"/>
    </location>
</feature>
<evidence type="ECO:0000313" key="3">
    <source>
        <dbReference type="EMBL" id="KAG8090262.1"/>
    </source>
</evidence>
<proteinExistence type="predicted"/>
<dbReference type="Pfam" id="PF04578">
    <property type="entry name" value="DUF594"/>
    <property type="match status" value="1"/>
</dbReference>